<dbReference type="EMBL" id="BDOQ01000009">
    <property type="protein sequence ID" value="GBG14662.1"/>
    <property type="molecule type" value="Genomic_DNA"/>
</dbReference>
<dbReference type="RefSeq" id="WP_109015849.1">
    <property type="nucleotide sequence ID" value="NZ_BDOQ01000009.1"/>
</dbReference>
<evidence type="ECO:0000313" key="1">
    <source>
        <dbReference type="EMBL" id="GBG14662.1"/>
    </source>
</evidence>
<organism evidence="1 2">
    <name type="scientific">Novimethylophilus kurashikiensis</name>
    <dbReference type="NCBI Taxonomy" id="1825523"/>
    <lineage>
        <taxon>Bacteria</taxon>
        <taxon>Pseudomonadati</taxon>
        <taxon>Pseudomonadota</taxon>
        <taxon>Betaproteobacteria</taxon>
        <taxon>Nitrosomonadales</taxon>
        <taxon>Methylophilaceae</taxon>
        <taxon>Novimethylophilus</taxon>
    </lineage>
</organism>
<dbReference type="InterPro" id="IPR052184">
    <property type="entry name" value="SDR_enzymes"/>
</dbReference>
<dbReference type="Proteomes" id="UP000245081">
    <property type="component" value="Unassembled WGS sequence"/>
</dbReference>
<gene>
    <name evidence="1" type="ORF">NMK_2261</name>
</gene>
<dbReference type="Gene3D" id="3.40.50.720">
    <property type="entry name" value="NAD(P)-binding Rossmann-like Domain"/>
    <property type="match status" value="1"/>
</dbReference>
<evidence type="ECO:0000313" key="2">
    <source>
        <dbReference type="Proteomes" id="UP000245081"/>
    </source>
</evidence>
<dbReference type="PANTHER" id="PTHR45458:SF1">
    <property type="entry name" value="SHORT CHAIN DEHYDROGENASE"/>
    <property type="match status" value="1"/>
</dbReference>
<dbReference type="CDD" id="cd05325">
    <property type="entry name" value="carb_red_sniffer_like_SDR_c"/>
    <property type="match status" value="1"/>
</dbReference>
<dbReference type="AlphaFoldDB" id="A0A2R5F8T5"/>
<comment type="caution">
    <text evidence="1">The sequence shown here is derived from an EMBL/GenBank/DDBJ whole genome shotgun (WGS) entry which is preliminary data.</text>
</comment>
<reference evidence="1 2" key="1">
    <citation type="journal article" date="2018" name="Environ. Microbiol.">
        <title>Isolation and genomic characterization of Novimethylophilus kurashikiensis gen. nov. sp. nov., a new lanthanide-dependent methylotrophic species of Methylophilaceae.</title>
        <authorList>
            <person name="Lv H."/>
            <person name="Sahin N."/>
            <person name="Tani A."/>
        </authorList>
    </citation>
    <scope>NUCLEOTIDE SEQUENCE [LARGE SCALE GENOMIC DNA]</scope>
    <source>
        <strain evidence="1 2">La2-4</strain>
    </source>
</reference>
<dbReference type="PANTHER" id="PTHR45458">
    <property type="entry name" value="SHORT-CHAIN DEHYDROGENASE/REDUCTASE SDR"/>
    <property type="match status" value="1"/>
</dbReference>
<dbReference type="PRINTS" id="PR00081">
    <property type="entry name" value="GDHRDH"/>
</dbReference>
<name>A0A2R5F8T5_9PROT</name>
<sequence length="230" mass="24372">MPTLLITGANRGLGLEFVKQYAADGWNVLACCRAPVDAVELNAIATSSAGLVSLHALDVSDLTAIDRLAGEISQPLDLIISNAGIYPDRSGGFGHTDYAAWDLAFRVNTMATLKLAEAFIGHLERGEGKVFAAVSSKMGSLEDNTSGGHYLYRSSKSAVNMVVKSLAIDLAPRGIKAIVLHPGWVLTDMGGPNAMIDTTTSISGMRKVLSRVTPNDSGRFISYDGTEIGW</sequence>
<proteinExistence type="predicted"/>
<dbReference type="OrthoDB" id="5786478at2"/>
<dbReference type="SUPFAM" id="SSF51735">
    <property type="entry name" value="NAD(P)-binding Rossmann-fold domains"/>
    <property type="match status" value="1"/>
</dbReference>
<dbReference type="Pfam" id="PF00106">
    <property type="entry name" value="adh_short"/>
    <property type="match status" value="1"/>
</dbReference>
<dbReference type="InterPro" id="IPR036291">
    <property type="entry name" value="NAD(P)-bd_dom_sf"/>
</dbReference>
<keyword evidence="2" id="KW-1185">Reference proteome</keyword>
<dbReference type="InterPro" id="IPR002347">
    <property type="entry name" value="SDR_fam"/>
</dbReference>
<dbReference type="GO" id="GO:0016616">
    <property type="term" value="F:oxidoreductase activity, acting on the CH-OH group of donors, NAD or NADP as acceptor"/>
    <property type="evidence" value="ECO:0007669"/>
    <property type="project" value="TreeGrafter"/>
</dbReference>
<protein>
    <submittedName>
        <fullName evidence="1">Short-chain dehydrogenase</fullName>
    </submittedName>
</protein>
<accession>A0A2R5F8T5</accession>